<dbReference type="Proteomes" id="UP000010312">
    <property type="component" value="Unassembled WGS sequence"/>
</dbReference>
<proteinExistence type="predicted"/>
<reference evidence="1 2" key="1">
    <citation type="submission" date="2012-05" db="EMBL/GenBank/DDBJ databases">
        <title>Genomic Sequence of Streptococcus mitis SPAR10.</title>
        <authorList>
            <person name="Chancey S."/>
            <person name="Kumar N."/>
            <person name="Sengamalay N."/>
            <person name="Matthews C."/>
            <person name="Hine E."/>
            <person name="Pallavajjal A."/>
            <person name="Abolude O."/>
            <person name="Daugherty S.C."/>
            <person name="Parankush S.P."/>
            <person name="Sadzewicz L."/>
            <person name="Tallon L.J."/>
            <person name="Farley M.M."/>
            <person name="Baughman W."/>
            <person name="McGee L."/>
            <person name="Stephens D.S."/>
            <person name="Tettelin H."/>
        </authorList>
    </citation>
    <scope>NUCLEOTIDE SEQUENCE [LARGE SCALE GENOMIC DNA]</scope>
    <source>
        <strain evidence="1 2">SPAR10</strain>
    </source>
</reference>
<name>J1SE89_9STRE</name>
<sequence>MLTNFLKQEELEMIKIHLTKSGSNKKSFKHKAFFVFD</sequence>
<evidence type="ECO:0000313" key="1">
    <source>
        <dbReference type="EMBL" id="EJG87965.1"/>
    </source>
</evidence>
<dbReference type="EMBL" id="ALCH01000003">
    <property type="protein sequence ID" value="EJG87965.1"/>
    <property type="molecule type" value="Genomic_DNA"/>
</dbReference>
<accession>J1SE89</accession>
<gene>
    <name evidence="1" type="ORF">SPAR10_0577</name>
</gene>
<evidence type="ECO:0000313" key="2">
    <source>
        <dbReference type="Proteomes" id="UP000010312"/>
    </source>
</evidence>
<organism evidence="1 2">
    <name type="scientific">Streptococcus infantis SPAR10</name>
    <dbReference type="NCBI Taxonomy" id="1159208"/>
    <lineage>
        <taxon>Bacteria</taxon>
        <taxon>Bacillati</taxon>
        <taxon>Bacillota</taxon>
        <taxon>Bacilli</taxon>
        <taxon>Lactobacillales</taxon>
        <taxon>Streptococcaceae</taxon>
        <taxon>Streptococcus</taxon>
    </lineage>
</organism>
<protein>
    <submittedName>
        <fullName evidence="1">Uncharacterized protein</fullName>
    </submittedName>
</protein>
<dbReference type="AlphaFoldDB" id="J1SE89"/>
<comment type="caution">
    <text evidence="1">The sequence shown here is derived from an EMBL/GenBank/DDBJ whole genome shotgun (WGS) entry which is preliminary data.</text>
</comment>
<dbReference type="PATRIC" id="fig|1159208.3.peg.555"/>